<organism evidence="1">
    <name type="scientific">marine sediment metagenome</name>
    <dbReference type="NCBI Taxonomy" id="412755"/>
    <lineage>
        <taxon>unclassified sequences</taxon>
        <taxon>metagenomes</taxon>
        <taxon>ecological metagenomes</taxon>
    </lineage>
</organism>
<gene>
    <name evidence="1" type="ORF">LCGC14_2050390</name>
</gene>
<protein>
    <submittedName>
        <fullName evidence="1">Uncharacterized protein</fullName>
    </submittedName>
</protein>
<reference evidence="1" key="1">
    <citation type="journal article" date="2015" name="Nature">
        <title>Complex archaea that bridge the gap between prokaryotes and eukaryotes.</title>
        <authorList>
            <person name="Spang A."/>
            <person name="Saw J.H."/>
            <person name="Jorgensen S.L."/>
            <person name="Zaremba-Niedzwiedzka K."/>
            <person name="Martijn J."/>
            <person name="Lind A.E."/>
            <person name="van Eijk R."/>
            <person name="Schleper C."/>
            <person name="Guy L."/>
            <person name="Ettema T.J."/>
        </authorList>
    </citation>
    <scope>NUCLEOTIDE SEQUENCE</scope>
</reference>
<proteinExistence type="predicted"/>
<dbReference type="AlphaFoldDB" id="A0A0F9EPB6"/>
<accession>A0A0F9EPB6</accession>
<name>A0A0F9EPB6_9ZZZZ</name>
<sequence length="46" mass="5229">METLTKKEAMYKRIEGYGINLNKFKRGDKASLSNAEAIYKGGFRAE</sequence>
<evidence type="ECO:0000313" key="1">
    <source>
        <dbReference type="EMBL" id="KKL75889.1"/>
    </source>
</evidence>
<dbReference type="EMBL" id="LAZR01024222">
    <property type="protein sequence ID" value="KKL75889.1"/>
    <property type="molecule type" value="Genomic_DNA"/>
</dbReference>
<comment type="caution">
    <text evidence="1">The sequence shown here is derived from an EMBL/GenBank/DDBJ whole genome shotgun (WGS) entry which is preliminary data.</text>
</comment>